<dbReference type="GO" id="GO:0004672">
    <property type="term" value="F:protein kinase activity"/>
    <property type="evidence" value="ECO:0007669"/>
    <property type="project" value="InterPro"/>
</dbReference>
<comment type="caution">
    <text evidence="3">The sequence shown here is derived from an EMBL/GenBank/DDBJ whole genome shotgun (WGS) entry which is preliminary data.</text>
</comment>
<dbReference type="SUPFAM" id="SSF56112">
    <property type="entry name" value="Protein kinase-like (PK-like)"/>
    <property type="match status" value="1"/>
</dbReference>
<evidence type="ECO:0000313" key="3">
    <source>
        <dbReference type="EMBL" id="THG98029.1"/>
    </source>
</evidence>
<dbReference type="PANTHER" id="PTHR38248:SF2">
    <property type="entry name" value="FUNK1 11"/>
    <property type="match status" value="1"/>
</dbReference>
<protein>
    <recommendedName>
        <fullName evidence="2">Protein kinase domain-containing protein</fullName>
    </recommendedName>
</protein>
<dbReference type="InterPro" id="IPR040976">
    <property type="entry name" value="Pkinase_fungal"/>
</dbReference>
<feature type="compositionally biased region" description="Basic residues" evidence="1">
    <location>
        <begin position="195"/>
        <end position="205"/>
    </location>
</feature>
<dbReference type="EMBL" id="SGPJ01000138">
    <property type="protein sequence ID" value="THG98029.1"/>
    <property type="molecule type" value="Genomic_DNA"/>
</dbReference>
<organism evidence="3 4">
    <name type="scientific">Hermanssonia centrifuga</name>
    <dbReference type="NCBI Taxonomy" id="98765"/>
    <lineage>
        <taxon>Eukaryota</taxon>
        <taxon>Fungi</taxon>
        <taxon>Dikarya</taxon>
        <taxon>Basidiomycota</taxon>
        <taxon>Agaricomycotina</taxon>
        <taxon>Agaricomycetes</taxon>
        <taxon>Polyporales</taxon>
        <taxon>Meruliaceae</taxon>
        <taxon>Hermanssonia</taxon>
    </lineage>
</organism>
<dbReference type="PANTHER" id="PTHR38248">
    <property type="entry name" value="FUNK1 6"/>
    <property type="match status" value="1"/>
</dbReference>
<dbReference type="Proteomes" id="UP000309038">
    <property type="component" value="Unassembled WGS sequence"/>
</dbReference>
<accession>A0A4S4KMU9</accession>
<dbReference type="PROSITE" id="PS50011">
    <property type="entry name" value="PROTEIN_KINASE_DOM"/>
    <property type="match status" value="1"/>
</dbReference>
<dbReference type="InterPro" id="IPR011009">
    <property type="entry name" value="Kinase-like_dom_sf"/>
</dbReference>
<proteinExistence type="predicted"/>
<evidence type="ECO:0000259" key="2">
    <source>
        <dbReference type="PROSITE" id="PS50011"/>
    </source>
</evidence>
<feature type="region of interest" description="Disordered" evidence="1">
    <location>
        <begin position="187"/>
        <end position="206"/>
    </location>
</feature>
<gene>
    <name evidence="3" type="ORF">EW026_g4102</name>
</gene>
<evidence type="ECO:0000256" key="1">
    <source>
        <dbReference type="SAM" id="MobiDB-lite"/>
    </source>
</evidence>
<reference evidence="3 4" key="1">
    <citation type="submission" date="2019-02" db="EMBL/GenBank/DDBJ databases">
        <title>Genome sequencing of the rare red list fungi Phlebia centrifuga.</title>
        <authorList>
            <person name="Buettner E."/>
            <person name="Kellner H."/>
        </authorList>
    </citation>
    <scope>NUCLEOTIDE SEQUENCE [LARGE SCALE GENOMIC DNA]</scope>
    <source>
        <strain evidence="3 4">DSM 108282</strain>
    </source>
</reference>
<evidence type="ECO:0000313" key="4">
    <source>
        <dbReference type="Proteomes" id="UP000309038"/>
    </source>
</evidence>
<keyword evidence="4" id="KW-1185">Reference proteome</keyword>
<dbReference type="Gene3D" id="1.10.510.10">
    <property type="entry name" value="Transferase(Phosphotransferase) domain 1"/>
    <property type="match status" value="1"/>
</dbReference>
<dbReference type="GO" id="GO:0005524">
    <property type="term" value="F:ATP binding"/>
    <property type="evidence" value="ECO:0007669"/>
    <property type="project" value="InterPro"/>
</dbReference>
<feature type="domain" description="Protein kinase" evidence="2">
    <location>
        <begin position="338"/>
        <end position="557"/>
    </location>
</feature>
<name>A0A4S4KMU9_9APHY</name>
<dbReference type="Pfam" id="PF17667">
    <property type="entry name" value="Pkinase_fungal"/>
    <property type="match status" value="1"/>
</dbReference>
<dbReference type="InterPro" id="IPR000719">
    <property type="entry name" value="Prot_kinase_dom"/>
</dbReference>
<dbReference type="AlphaFoldDB" id="A0A4S4KMU9"/>
<sequence>MSLESSLTVVHTDPVHPYIRRDVRIAEQIPFDVWIAAVLKLDKSKLKSWIKFIKKHRWHEDSVIEESLTQFATAEKETERYEPLADLSNRILDMAKGHLPGVDSYPIHNIKITRNDPAAVNCIPEHGPLGSIRKPDLLLVRGEKLETSGSDFGNFDWTDVLKFSEVKAFRTLAEAYDQMKSDRRLPFTDPQTLKTRGKTGKRHRSMSSASLVTADGRLQAGGYALEVAACTYGTRLFCLGEVIEDDKVSLWYYDAAGIVRTRETISIIHDFEKYAAIVVAFGCCDPSQFGALPPVIRPPLSSPYPENFPPRTLKGYSLEMLMPDTNERVTLTLQDNIFTQYSLVGRRTFLYAIKTNSKTLKMPLIAKFSYQVTARRAEQELVEIARKAGVEHLPEVHLWGDLWDMSEGVRAAFHIKSEDYEDRVLRGLVYSKYRPLKELFSESCDLLPDMIDQMVDCLHDLRYKANILHRDISCNNIMYEKRRGKIRFILIDFDFAAVLDLEGLPVIRSKDRTGTLPFMAIELIEDMANSEKEGYKRITHRLLHDLNHCSMLQYGIL</sequence>